<dbReference type="EC" id="1.17.4.1" evidence="2 4"/>
<keyword evidence="3 4" id="KW-0560">Oxidoreductase</keyword>
<proteinExistence type="inferred from homology"/>
<evidence type="ECO:0000259" key="6">
    <source>
        <dbReference type="Pfam" id="PF02867"/>
    </source>
</evidence>
<evidence type="ECO:0000256" key="4">
    <source>
        <dbReference type="RuleBase" id="RU003410"/>
    </source>
</evidence>
<dbReference type="Pfam" id="PF00317">
    <property type="entry name" value="Ribonuc_red_lgN"/>
    <property type="match status" value="1"/>
</dbReference>
<dbReference type="Pfam" id="PF02867">
    <property type="entry name" value="Ribonuc_red_lgC"/>
    <property type="match status" value="1"/>
</dbReference>
<comment type="catalytic activity">
    <reaction evidence="4">
        <text>a 2'-deoxyribonucleoside 5'-diphosphate + [thioredoxin]-disulfide + H2O = a ribonucleoside 5'-diphosphate + [thioredoxin]-dithiol</text>
        <dbReference type="Rhea" id="RHEA:23252"/>
        <dbReference type="Rhea" id="RHEA-COMP:10698"/>
        <dbReference type="Rhea" id="RHEA-COMP:10700"/>
        <dbReference type="ChEBI" id="CHEBI:15377"/>
        <dbReference type="ChEBI" id="CHEBI:29950"/>
        <dbReference type="ChEBI" id="CHEBI:50058"/>
        <dbReference type="ChEBI" id="CHEBI:57930"/>
        <dbReference type="ChEBI" id="CHEBI:73316"/>
        <dbReference type="EC" id="1.17.4.1"/>
    </reaction>
</comment>
<dbReference type="GO" id="GO:0004748">
    <property type="term" value="F:ribonucleoside-diphosphate reductase activity, thioredoxin disulfide as acceptor"/>
    <property type="evidence" value="ECO:0007669"/>
    <property type="project" value="UniProtKB-EC"/>
</dbReference>
<evidence type="ECO:0000256" key="1">
    <source>
        <dbReference type="ARBA" id="ARBA00010406"/>
    </source>
</evidence>
<feature type="domain" description="Ribonucleotide reductase large subunit C-terminal" evidence="6">
    <location>
        <begin position="225"/>
        <end position="442"/>
    </location>
</feature>
<dbReference type="PANTHER" id="PTHR11573">
    <property type="entry name" value="RIBONUCLEOSIDE-DIPHOSPHATE REDUCTASE LARGE CHAIN"/>
    <property type="match status" value="1"/>
</dbReference>
<dbReference type="InterPro" id="IPR008926">
    <property type="entry name" value="RNR_R1-su_N"/>
</dbReference>
<dbReference type="SUPFAM" id="SSF51998">
    <property type="entry name" value="PFL-like glycyl radical enzymes"/>
    <property type="match status" value="1"/>
</dbReference>
<sequence length="449" mass="50937">MLKTIKEIKFMKRDGRIEDFNEHKMLSFLEKIGIPEDAAKTLLGDFFEEIGTTLRTSEVISALERVASRRITPASPQFEDYAGILYLEGVKNKDYRGKYPHLNILKEAKNINFPGSFTESEVEELNDYLKPERDLKFNYKAAVIFHSKYCLNLRDVKHPANGSISTIKELPQIAYMRVAMFLTANLPDDVRLAECKRIYDNISLHKFTLATPIMVNAMTNRPQTSSCVLMTVGDHTDSILDINHKLGVMSKNIAGVAIDISQLRARGSLISNGVTSGPVPFLKLFEATVTAFNQGGTRPGALCIYYPWYHQDILDLLVLKSNGGTDENRARRLKYALKVNDIFIRKVENDEEIALVSPHEAQDLYGLYGEEFEKAYQKYLDDPATKKIKAREVWKSFCKQRAETGNIYLFHTDNANKVSMLNEYIGSSNLCTEVFLPSRPSSDFVDVRV</sequence>
<accession>A0A8S5S6K0</accession>
<dbReference type="Gene3D" id="3.20.70.20">
    <property type="match status" value="1"/>
</dbReference>
<keyword evidence="4" id="KW-0215">Deoxyribonucleotide synthesis</keyword>
<dbReference type="SUPFAM" id="SSF48168">
    <property type="entry name" value="R1 subunit of ribonucleotide reductase, N-terminal domain"/>
    <property type="match status" value="1"/>
</dbReference>
<organism evidence="7">
    <name type="scientific">Myoviridae sp. ctqEN1</name>
    <dbReference type="NCBI Taxonomy" id="2827709"/>
    <lineage>
        <taxon>Viruses</taxon>
        <taxon>Duplodnaviria</taxon>
        <taxon>Heunggongvirae</taxon>
        <taxon>Uroviricota</taxon>
        <taxon>Caudoviricetes</taxon>
    </lineage>
</organism>
<dbReference type="InterPro" id="IPR013509">
    <property type="entry name" value="RNR_lsu_N"/>
</dbReference>
<dbReference type="PANTHER" id="PTHR11573:SF6">
    <property type="entry name" value="RIBONUCLEOSIDE-DIPHOSPHATE REDUCTASE LARGE SUBUNIT"/>
    <property type="match status" value="1"/>
</dbReference>
<feature type="domain" description="Ribonucleotide reductase large subunit N-terminal" evidence="5">
    <location>
        <begin position="136"/>
        <end position="221"/>
    </location>
</feature>
<dbReference type="EMBL" id="BK032535">
    <property type="protein sequence ID" value="DAF46295.1"/>
    <property type="molecule type" value="Genomic_DNA"/>
</dbReference>
<dbReference type="InterPro" id="IPR039718">
    <property type="entry name" value="Rrm1"/>
</dbReference>
<dbReference type="GO" id="GO:0005524">
    <property type="term" value="F:ATP binding"/>
    <property type="evidence" value="ECO:0007669"/>
    <property type="project" value="InterPro"/>
</dbReference>
<evidence type="ECO:0000256" key="2">
    <source>
        <dbReference type="ARBA" id="ARBA00012274"/>
    </source>
</evidence>
<dbReference type="InterPro" id="IPR000788">
    <property type="entry name" value="RNR_lg_C"/>
</dbReference>
<reference evidence="7" key="1">
    <citation type="journal article" date="2021" name="Proc. Natl. Acad. Sci. U.S.A.">
        <title>A Catalog of Tens of Thousands of Viruses from Human Metagenomes Reveals Hidden Associations with Chronic Diseases.</title>
        <authorList>
            <person name="Tisza M.J."/>
            <person name="Buck C.B."/>
        </authorList>
    </citation>
    <scope>NUCLEOTIDE SEQUENCE</scope>
    <source>
        <strain evidence="7">CtqEN1</strain>
    </source>
</reference>
<comment type="similarity">
    <text evidence="1 4">Belongs to the ribonucleoside diphosphate reductase large chain family.</text>
</comment>
<dbReference type="GO" id="GO:0009263">
    <property type="term" value="P:deoxyribonucleotide biosynthetic process"/>
    <property type="evidence" value="ECO:0007669"/>
    <property type="project" value="UniProtKB-KW"/>
</dbReference>
<protein>
    <recommendedName>
        <fullName evidence="2 4">Ribonucleoside-diphosphate reductase</fullName>
        <ecNumber evidence="2 4">1.17.4.1</ecNumber>
    </recommendedName>
</protein>
<evidence type="ECO:0000259" key="5">
    <source>
        <dbReference type="Pfam" id="PF00317"/>
    </source>
</evidence>
<evidence type="ECO:0000256" key="3">
    <source>
        <dbReference type="ARBA" id="ARBA00023002"/>
    </source>
</evidence>
<evidence type="ECO:0000313" key="7">
    <source>
        <dbReference type="EMBL" id="DAF46295.1"/>
    </source>
</evidence>
<comment type="function">
    <text evidence="4">Provides the precursors necessary for DNA synthesis. Catalyzes the biosynthesis of deoxyribonucleotides from the corresponding ribonucleotides.</text>
</comment>
<name>A0A8S5S6K0_9CAUD</name>